<accession>A0A6J6TCC1</accession>
<name>A0A6J6TCC1_9ZZZZ</name>
<dbReference type="PANTHER" id="PTHR42760:SF133">
    <property type="entry name" value="3-OXOACYL-[ACYL-CARRIER-PROTEIN] REDUCTASE"/>
    <property type="match status" value="1"/>
</dbReference>
<dbReference type="Pfam" id="PF13561">
    <property type="entry name" value="adh_short_C2"/>
    <property type="match status" value="1"/>
</dbReference>
<evidence type="ECO:0000256" key="1">
    <source>
        <dbReference type="ARBA" id="ARBA00006484"/>
    </source>
</evidence>
<comment type="similarity">
    <text evidence="1">Belongs to the short-chain dehydrogenases/reductases (SDR) family.</text>
</comment>
<dbReference type="InterPro" id="IPR036291">
    <property type="entry name" value="NAD(P)-bd_dom_sf"/>
</dbReference>
<protein>
    <submittedName>
        <fullName evidence="3">Unannotated protein</fullName>
    </submittedName>
</protein>
<dbReference type="PRINTS" id="PR00081">
    <property type="entry name" value="GDHRDH"/>
</dbReference>
<dbReference type="Gene3D" id="3.40.50.720">
    <property type="entry name" value="NAD(P)-binding Rossmann-like Domain"/>
    <property type="match status" value="1"/>
</dbReference>
<dbReference type="GO" id="GO:0016616">
    <property type="term" value="F:oxidoreductase activity, acting on the CH-OH group of donors, NAD or NADP as acceptor"/>
    <property type="evidence" value="ECO:0007669"/>
    <property type="project" value="TreeGrafter"/>
</dbReference>
<dbReference type="InterPro" id="IPR002347">
    <property type="entry name" value="SDR_fam"/>
</dbReference>
<dbReference type="SUPFAM" id="SSF51735">
    <property type="entry name" value="NAD(P)-binding Rossmann-fold domains"/>
    <property type="match status" value="1"/>
</dbReference>
<proteinExistence type="inferred from homology"/>
<sequence length="254" mass="26195">MDLGLSGKRALVTGGTRGIGRATVDMLVAEGASVAFCARNAESVEEVAADLRSRGATVFARAFDVSDEAALKGFIQDAAKEFGGLDILVSNVTAGSVKGPEQWATSLSLDLMPLVHAIDEVTPIMEAAGGGSIVALSSTFGFDNVWPSSPNSYGAFKAAIIRHASAAGHALAPKGIRVNTVSPGPTYSEDGDWGKIKAGRPEVYEKVKASIPIGRMGDPKEVASAIVYLASPASGFCVGTNIVCDGGMTVRTQY</sequence>
<dbReference type="AlphaFoldDB" id="A0A6J6TCC1"/>
<dbReference type="EMBL" id="CAEZYW010000304">
    <property type="protein sequence ID" value="CAB4757245.1"/>
    <property type="molecule type" value="Genomic_DNA"/>
</dbReference>
<evidence type="ECO:0000313" key="3">
    <source>
        <dbReference type="EMBL" id="CAB4745081.1"/>
    </source>
</evidence>
<organism evidence="3">
    <name type="scientific">freshwater metagenome</name>
    <dbReference type="NCBI Taxonomy" id="449393"/>
    <lineage>
        <taxon>unclassified sequences</taxon>
        <taxon>metagenomes</taxon>
        <taxon>ecological metagenomes</taxon>
    </lineage>
</organism>
<keyword evidence="2" id="KW-0560">Oxidoreductase</keyword>
<gene>
    <name evidence="4" type="ORF">UFOPK2786_01628</name>
    <name evidence="3" type="ORF">UFOPK2810_00549</name>
</gene>
<dbReference type="FunFam" id="3.40.50.720:FF:000084">
    <property type="entry name" value="Short-chain dehydrogenase reductase"/>
    <property type="match status" value="1"/>
</dbReference>
<reference evidence="3" key="1">
    <citation type="submission" date="2020-05" db="EMBL/GenBank/DDBJ databases">
        <authorList>
            <person name="Chiriac C."/>
            <person name="Salcher M."/>
            <person name="Ghai R."/>
            <person name="Kavagutti S V."/>
        </authorList>
    </citation>
    <scope>NUCLEOTIDE SEQUENCE</scope>
</reference>
<evidence type="ECO:0000313" key="4">
    <source>
        <dbReference type="EMBL" id="CAB4757245.1"/>
    </source>
</evidence>
<dbReference type="PANTHER" id="PTHR42760">
    <property type="entry name" value="SHORT-CHAIN DEHYDROGENASES/REDUCTASES FAMILY MEMBER"/>
    <property type="match status" value="1"/>
</dbReference>
<evidence type="ECO:0000256" key="2">
    <source>
        <dbReference type="ARBA" id="ARBA00023002"/>
    </source>
</evidence>
<dbReference type="EMBL" id="CAEZYZ010000071">
    <property type="protein sequence ID" value="CAB4745081.1"/>
    <property type="molecule type" value="Genomic_DNA"/>
</dbReference>